<feature type="transmembrane region" description="Helical" evidence="10">
    <location>
        <begin position="515"/>
        <end position="537"/>
    </location>
</feature>
<protein>
    <recommendedName>
        <fullName evidence="9">Sodium/hydrogen exchanger</fullName>
    </recommendedName>
</protein>
<sequence>MPSRPLLAMAVCLMLHILPLCVSAQGLAPALSPDDEAPELVPMPTGAQTKFVPLLFGLNVTDLDPLEGFFKWLATNSSTDACRVIRNSYLRVCNVPEVLGKLCDDFLAAYQTRCEHETQLFSCISLVSVMSVLVACFLTGNLLEVWHWTWLPHSGVSILIGFFAGAALKASVSAKGLEDFQFDESIFFLVFLPYIVFEAGLTIDKGMLWRHLGPIGAFAIVGTFISIFGIGYSLSWAGDVLGYNLPLVECLLFGSLISSIDPIATLSLFQHFGVDRDLYILVLGESILNDGVSVVMYDTFLQLLDVPFNGLDTLADSLQRFAVVFFGSILVGLLFGLTSALLFKYGQLQGNPTMETILFIVVAAFPYYACEHLQWSGIVAILVESVVMDLYTYQSLSTEAQLNTKFTIKCVAHLLEQCIFAYLGMQVCLAAENLDWNPAMIVAAIGSCLVCRGWVFPVAWLVNRTRPAGEEVPPRNQVMVWFSGLRGAVSFALAMKIPRYDELLKKGSEHVSEILAMTTAVVMYKVFIHGGLTAVVLRRLNIPTGCDQAPYTHPPLEETGPLLRLHRLLLPVFTKDQRSSRAVEYWSLPNRSIDVGEDGTF</sequence>
<keyword evidence="9" id="KW-0050">Antiport</keyword>
<feature type="transmembrane region" description="Helical" evidence="10">
    <location>
        <begin position="478"/>
        <end position="495"/>
    </location>
</feature>
<keyword evidence="2 9" id="KW-0813">Transport</keyword>
<feature type="transmembrane region" description="Helical" evidence="10">
    <location>
        <begin position="186"/>
        <end position="203"/>
    </location>
</feature>
<keyword evidence="3 9" id="KW-0812">Transmembrane</keyword>
<dbReference type="InterPro" id="IPR018422">
    <property type="entry name" value="Cation/H_exchanger_CPA1"/>
</dbReference>
<dbReference type="AlphaFoldDB" id="A0A7S1J2B7"/>
<evidence type="ECO:0000256" key="7">
    <source>
        <dbReference type="ARBA" id="ARBA00023136"/>
    </source>
</evidence>
<dbReference type="Gene3D" id="6.10.140.1330">
    <property type="match status" value="1"/>
</dbReference>
<comment type="similarity">
    <text evidence="9">Belongs to the monovalent cation:proton antiporter 1 (CPA1) transporter (TC 2.A.36) family.</text>
</comment>
<dbReference type="GO" id="GO:0015385">
    <property type="term" value="F:sodium:proton antiporter activity"/>
    <property type="evidence" value="ECO:0007669"/>
    <property type="project" value="InterPro"/>
</dbReference>
<keyword evidence="7 10" id="KW-0472">Membrane</keyword>
<dbReference type="InterPro" id="IPR006153">
    <property type="entry name" value="Cation/H_exchanger_TM"/>
</dbReference>
<evidence type="ECO:0000256" key="9">
    <source>
        <dbReference type="RuleBase" id="RU003722"/>
    </source>
</evidence>
<dbReference type="GO" id="GO:0015386">
    <property type="term" value="F:potassium:proton antiporter activity"/>
    <property type="evidence" value="ECO:0007669"/>
    <property type="project" value="TreeGrafter"/>
</dbReference>
<keyword evidence="5" id="KW-0915">Sodium</keyword>
<dbReference type="InterPro" id="IPR004709">
    <property type="entry name" value="NaH_exchanger"/>
</dbReference>
<evidence type="ECO:0000256" key="6">
    <source>
        <dbReference type="ARBA" id="ARBA00023065"/>
    </source>
</evidence>
<reference evidence="13" key="1">
    <citation type="submission" date="2021-01" db="EMBL/GenBank/DDBJ databases">
        <authorList>
            <person name="Corre E."/>
            <person name="Pelletier E."/>
            <person name="Niang G."/>
            <person name="Scheremetjew M."/>
            <person name="Finn R."/>
            <person name="Kale V."/>
            <person name="Holt S."/>
            <person name="Cochrane G."/>
            <person name="Meng A."/>
            <person name="Brown T."/>
            <person name="Cohen L."/>
        </authorList>
    </citation>
    <scope>NUCLEOTIDE SEQUENCE</scope>
    <source>
        <strain evidence="13">NIES-381</strain>
    </source>
</reference>
<evidence type="ECO:0000256" key="11">
    <source>
        <dbReference type="SAM" id="SignalP"/>
    </source>
</evidence>
<accession>A0A7S1J2B7</accession>
<feature type="transmembrane region" description="Helical" evidence="10">
    <location>
        <begin position="440"/>
        <end position="462"/>
    </location>
</feature>
<dbReference type="PANTHER" id="PTHR10110:SF187">
    <property type="entry name" value="SODIUM_HYDROGEN EXCHANGER"/>
    <property type="match status" value="1"/>
</dbReference>
<dbReference type="GO" id="GO:0098719">
    <property type="term" value="P:sodium ion import across plasma membrane"/>
    <property type="evidence" value="ECO:0007669"/>
    <property type="project" value="TreeGrafter"/>
</dbReference>
<evidence type="ECO:0000259" key="12">
    <source>
        <dbReference type="Pfam" id="PF00999"/>
    </source>
</evidence>
<evidence type="ECO:0000256" key="2">
    <source>
        <dbReference type="ARBA" id="ARBA00022448"/>
    </source>
</evidence>
<evidence type="ECO:0000256" key="4">
    <source>
        <dbReference type="ARBA" id="ARBA00022989"/>
    </source>
</evidence>
<keyword evidence="4 10" id="KW-1133">Transmembrane helix</keyword>
<proteinExistence type="inferred from homology"/>
<feature type="transmembrane region" description="Helical" evidence="10">
    <location>
        <begin position="350"/>
        <end position="369"/>
    </location>
</feature>
<feature type="domain" description="Cation/H+ exchanger transmembrane" evidence="12">
    <location>
        <begin position="151"/>
        <end position="538"/>
    </location>
</feature>
<comment type="subcellular location">
    <subcellularLocation>
        <location evidence="1">Membrane</location>
        <topology evidence="1">Multi-pass membrane protein</topology>
    </subcellularLocation>
</comment>
<feature type="transmembrane region" description="Helical" evidence="10">
    <location>
        <begin position="215"/>
        <end position="237"/>
    </location>
</feature>
<dbReference type="NCBIfam" id="TIGR00840">
    <property type="entry name" value="b_cpa1"/>
    <property type="match status" value="1"/>
</dbReference>
<feature type="transmembrane region" description="Helical" evidence="10">
    <location>
        <begin position="155"/>
        <end position="174"/>
    </location>
</feature>
<organism evidence="13">
    <name type="scientific">Eutreptiella gymnastica</name>
    <dbReference type="NCBI Taxonomy" id="73025"/>
    <lineage>
        <taxon>Eukaryota</taxon>
        <taxon>Discoba</taxon>
        <taxon>Euglenozoa</taxon>
        <taxon>Euglenida</taxon>
        <taxon>Spirocuta</taxon>
        <taxon>Euglenophyceae</taxon>
        <taxon>Eutreptiales</taxon>
        <taxon>Eutreptiaceae</taxon>
        <taxon>Eutreptiella</taxon>
    </lineage>
</organism>
<keyword evidence="6 9" id="KW-0406">Ion transport</keyword>
<evidence type="ECO:0000256" key="1">
    <source>
        <dbReference type="ARBA" id="ARBA00004141"/>
    </source>
</evidence>
<evidence type="ECO:0000256" key="3">
    <source>
        <dbReference type="ARBA" id="ARBA00022692"/>
    </source>
</evidence>
<feature type="transmembrane region" description="Helical" evidence="10">
    <location>
        <begin position="243"/>
        <end position="266"/>
    </location>
</feature>
<dbReference type="GO" id="GO:0005886">
    <property type="term" value="C:plasma membrane"/>
    <property type="evidence" value="ECO:0007669"/>
    <property type="project" value="TreeGrafter"/>
</dbReference>
<keyword evidence="8 9" id="KW-0739">Sodium transport</keyword>
<feature type="transmembrane region" description="Helical" evidence="10">
    <location>
        <begin position="119"/>
        <end position="143"/>
    </location>
</feature>
<evidence type="ECO:0000313" key="13">
    <source>
        <dbReference type="EMBL" id="CAD9029815.1"/>
    </source>
</evidence>
<dbReference type="EMBL" id="HBGA01109900">
    <property type="protein sequence ID" value="CAD9029815.1"/>
    <property type="molecule type" value="Transcribed_RNA"/>
</dbReference>
<feature type="signal peptide" evidence="11">
    <location>
        <begin position="1"/>
        <end position="24"/>
    </location>
</feature>
<feature type="transmembrane region" description="Helical" evidence="10">
    <location>
        <begin position="321"/>
        <end position="343"/>
    </location>
</feature>
<evidence type="ECO:0000256" key="10">
    <source>
        <dbReference type="SAM" id="Phobius"/>
    </source>
</evidence>
<dbReference type="PRINTS" id="PR01084">
    <property type="entry name" value="NAHEXCHNGR"/>
</dbReference>
<dbReference type="GO" id="GO:0051453">
    <property type="term" value="P:regulation of intracellular pH"/>
    <property type="evidence" value="ECO:0007669"/>
    <property type="project" value="TreeGrafter"/>
</dbReference>
<dbReference type="Pfam" id="PF00999">
    <property type="entry name" value="Na_H_Exchanger"/>
    <property type="match status" value="1"/>
</dbReference>
<feature type="chain" id="PRO_5030924425" description="Sodium/hydrogen exchanger" evidence="11">
    <location>
        <begin position="25"/>
        <end position="601"/>
    </location>
</feature>
<name>A0A7S1J2B7_9EUGL</name>
<keyword evidence="11" id="KW-0732">Signal</keyword>
<gene>
    <name evidence="13" type="ORF">EGYM00392_LOCUS40952</name>
</gene>
<evidence type="ECO:0000256" key="5">
    <source>
        <dbReference type="ARBA" id="ARBA00023053"/>
    </source>
</evidence>
<dbReference type="PANTHER" id="PTHR10110">
    <property type="entry name" value="SODIUM/HYDROGEN EXCHANGER"/>
    <property type="match status" value="1"/>
</dbReference>
<evidence type="ECO:0000256" key="8">
    <source>
        <dbReference type="ARBA" id="ARBA00023201"/>
    </source>
</evidence>